<dbReference type="AlphaFoldDB" id="H9UM09"/>
<dbReference type="STRING" id="889378.Spiaf_2522"/>
<dbReference type="SUPFAM" id="SSF51445">
    <property type="entry name" value="(Trans)glycosidases"/>
    <property type="match status" value="1"/>
</dbReference>
<sequence>MSIFRHFSKIIAVTSVAAVLLVACGNPMQEAGQTADTGPAASAQQRSAAAGDLPQVPEHMVNNTMYQIFYWDSYPGLWSDLPAMAQPLAEAGITSMWLPPAAKAMNGTFSVGYDVYDFWDLGEFDQKGTVPTRYGTRAELENALSALDGLGIDAYYDVVFNHRMGADSQQYVPGIGERWTQFDLHGRQVHYTPERWGYLYHDFAWDWTAFNGLDGQLFPDKWWGNTFHFPYLMGNDVDYNRQDVRHEMKAWGEWIIDDIGFSGFRMDAIAHVDTDFTRNWINHVQWATEDDVFFVAEAWVGDISGYLDAVNTPHLMAFDFNLREDFVNLSSGSKDMRWWGGLANSHHAGRAVTFIDNHDTSRAGNPYGMPQVINYKNQAYAYILMREHGVPTVFARDWDEFGMAPTLSRLVEARRYFAYGPGHETSANTDAVYTYVREGLADVPGTGLVMLISGRDWGGQQEFWINAHQPNTEFYDYTGNVDGTITTNGDGYANFRVNMSESTGWSVWVPVDGQGSDPEPGIGWEQAYFRGTPNSWGTTDMEQVSPGVWQVTADFTGQENPRFKIDRFGDWTENYPEQDYLIETAGTYVITFNDSTTDISIELQENDDPIVDPGDEITLRMTVDVGHGNSLYFTGSTEELSNWGTGVEGTWTSGNVWEVTINDPGSFEWKTRIGPTGGEGQGWESGGNHTHENLHPAHQGW</sequence>
<dbReference type="InterPro" id="IPR013784">
    <property type="entry name" value="Carb-bd-like_fold"/>
</dbReference>
<dbReference type="RefSeq" id="WP_014456534.1">
    <property type="nucleotide sequence ID" value="NC_017098.1"/>
</dbReference>
<gene>
    <name evidence="10" type="ordered locus">Spiaf_2522</name>
</gene>
<dbReference type="Proteomes" id="UP000007383">
    <property type="component" value="Chromosome"/>
</dbReference>
<dbReference type="PATRIC" id="fig|889378.3.peg.2498"/>
<keyword evidence="11" id="KW-1185">Reference proteome</keyword>
<proteinExistence type="inferred from homology"/>
<reference evidence="11" key="1">
    <citation type="journal article" date="2013" name="Stand. Genomic Sci.">
        <title>Complete genome sequence of the halophilic bacterium Spirochaeta africana type strain (Z-7692(T)) from the alkaline Lake Magadi in the East African Rift.</title>
        <authorList>
            <person name="Liolos K."/>
            <person name="Abt B."/>
            <person name="Scheuner C."/>
            <person name="Teshima H."/>
            <person name="Held B."/>
            <person name="Lapidus A."/>
            <person name="Nolan M."/>
            <person name="Lucas S."/>
            <person name="Deshpande S."/>
            <person name="Cheng J.F."/>
            <person name="Tapia R."/>
            <person name="Goodwin L.A."/>
            <person name="Pitluck S."/>
            <person name="Pagani I."/>
            <person name="Ivanova N."/>
            <person name="Mavromatis K."/>
            <person name="Mikhailova N."/>
            <person name="Huntemann M."/>
            <person name="Pati A."/>
            <person name="Chen A."/>
            <person name="Palaniappan K."/>
            <person name="Land M."/>
            <person name="Rohde M."/>
            <person name="Tindall B.J."/>
            <person name="Detter J.C."/>
            <person name="Goker M."/>
            <person name="Bristow J."/>
            <person name="Eisen J.A."/>
            <person name="Markowitz V."/>
            <person name="Hugenholtz P."/>
            <person name="Woyke T."/>
            <person name="Klenk H.P."/>
            <person name="Kyrpides N.C."/>
        </authorList>
    </citation>
    <scope>NUCLEOTIDE SEQUENCE</scope>
    <source>
        <strain evidence="11">ATCC 700263 / DSM 8902 / Z-7692</strain>
    </source>
</reference>
<dbReference type="Gene3D" id="2.60.40.10">
    <property type="entry name" value="Immunoglobulins"/>
    <property type="match status" value="1"/>
</dbReference>
<feature type="region of interest" description="Disordered" evidence="7">
    <location>
        <begin position="676"/>
        <end position="701"/>
    </location>
</feature>
<feature type="compositionally biased region" description="Gly residues" evidence="7">
    <location>
        <begin position="676"/>
        <end position="685"/>
    </location>
</feature>
<evidence type="ECO:0000256" key="5">
    <source>
        <dbReference type="RuleBase" id="RU003615"/>
    </source>
</evidence>
<keyword evidence="8" id="KW-0732">Signal</keyword>
<dbReference type="PRINTS" id="PR00110">
    <property type="entry name" value="ALPHAAMYLASE"/>
</dbReference>
<dbReference type="EMBL" id="CP003282">
    <property type="protein sequence ID" value="AFG38552.1"/>
    <property type="molecule type" value="Genomic_DNA"/>
</dbReference>
<evidence type="ECO:0000313" key="10">
    <source>
        <dbReference type="EMBL" id="AFG38552.1"/>
    </source>
</evidence>
<dbReference type="InterPro" id="IPR013780">
    <property type="entry name" value="Glyco_hydro_b"/>
</dbReference>
<dbReference type="GO" id="GO:0004556">
    <property type="term" value="F:alpha-amylase activity"/>
    <property type="evidence" value="ECO:0007669"/>
    <property type="project" value="UniProtKB-UniRule"/>
</dbReference>
<evidence type="ECO:0000256" key="3">
    <source>
        <dbReference type="ARBA" id="ARBA00023277"/>
    </source>
</evidence>
<evidence type="ECO:0000256" key="8">
    <source>
        <dbReference type="SAM" id="SignalP"/>
    </source>
</evidence>
<keyword evidence="4 6" id="KW-0326">Glycosidase</keyword>
<evidence type="ECO:0000256" key="1">
    <source>
        <dbReference type="ARBA" id="ARBA00008061"/>
    </source>
</evidence>
<dbReference type="InterPro" id="IPR013783">
    <property type="entry name" value="Ig-like_fold"/>
</dbReference>
<dbReference type="EC" id="3.2.1.1" evidence="6"/>
<dbReference type="SMART" id="SM00642">
    <property type="entry name" value="Aamy"/>
    <property type="match status" value="1"/>
</dbReference>
<dbReference type="KEGG" id="sfc:Spiaf_2522"/>
<feature type="signal peptide" evidence="8">
    <location>
        <begin position="1"/>
        <end position="17"/>
    </location>
</feature>
<feature type="chain" id="PRO_5003623440" description="Alpha-amylase" evidence="8">
    <location>
        <begin position="18"/>
        <end position="701"/>
    </location>
</feature>
<feature type="region of interest" description="Disordered" evidence="7">
    <location>
        <begin position="32"/>
        <end position="54"/>
    </location>
</feature>
<dbReference type="eggNOG" id="COG0366">
    <property type="taxonomic scope" value="Bacteria"/>
</dbReference>
<evidence type="ECO:0000313" key="11">
    <source>
        <dbReference type="Proteomes" id="UP000007383"/>
    </source>
</evidence>
<dbReference type="SUPFAM" id="SSF51011">
    <property type="entry name" value="Glycosyl hydrolase domain"/>
    <property type="match status" value="1"/>
</dbReference>
<keyword evidence="3 6" id="KW-0119">Carbohydrate metabolism</keyword>
<dbReference type="HOGENOM" id="CLU_024572_2_1_12"/>
<dbReference type="PANTHER" id="PTHR43447">
    <property type="entry name" value="ALPHA-AMYLASE"/>
    <property type="match status" value="1"/>
</dbReference>
<name>H9UM09_SPIAZ</name>
<dbReference type="SUPFAM" id="SSF49452">
    <property type="entry name" value="Starch-binding domain-like"/>
    <property type="match status" value="1"/>
</dbReference>
<feature type="domain" description="Glycosyl hydrolase family 13 catalytic" evidence="9">
    <location>
        <begin position="63"/>
        <end position="414"/>
    </location>
</feature>
<keyword evidence="2 6" id="KW-0378">Hydrolase</keyword>
<evidence type="ECO:0000259" key="9">
    <source>
        <dbReference type="SMART" id="SM00642"/>
    </source>
</evidence>
<dbReference type="Gene3D" id="3.20.20.80">
    <property type="entry name" value="Glycosidases"/>
    <property type="match status" value="1"/>
</dbReference>
<comment type="similarity">
    <text evidence="1 5">Belongs to the glycosyl hydrolase 13 family.</text>
</comment>
<dbReference type="InterPro" id="IPR006047">
    <property type="entry name" value="GH13_cat_dom"/>
</dbReference>
<dbReference type="InterPro" id="IPR017853">
    <property type="entry name" value="GH"/>
</dbReference>
<accession>H9UM09</accession>
<dbReference type="Gene3D" id="2.60.40.1180">
    <property type="entry name" value="Golgi alpha-mannosidase II"/>
    <property type="match status" value="1"/>
</dbReference>
<feature type="compositionally biased region" description="Low complexity" evidence="7">
    <location>
        <begin position="40"/>
        <end position="50"/>
    </location>
</feature>
<dbReference type="GO" id="GO:0043169">
    <property type="term" value="F:cation binding"/>
    <property type="evidence" value="ECO:0007669"/>
    <property type="project" value="InterPro"/>
</dbReference>
<evidence type="ECO:0000256" key="2">
    <source>
        <dbReference type="ARBA" id="ARBA00022801"/>
    </source>
</evidence>
<protein>
    <recommendedName>
        <fullName evidence="6">Alpha-amylase</fullName>
        <ecNumber evidence="6">3.2.1.1</ecNumber>
    </recommendedName>
</protein>
<dbReference type="GO" id="GO:0005975">
    <property type="term" value="P:carbohydrate metabolic process"/>
    <property type="evidence" value="ECO:0007669"/>
    <property type="project" value="InterPro"/>
</dbReference>
<dbReference type="Pfam" id="PF00128">
    <property type="entry name" value="Alpha-amylase"/>
    <property type="match status" value="1"/>
</dbReference>
<dbReference type="Gene3D" id="2.40.30.140">
    <property type="match status" value="1"/>
</dbReference>
<comment type="catalytic activity">
    <reaction evidence="6">
        <text>Endohydrolysis of (1-&gt;4)-alpha-D-glucosidic linkages in polysaccharides containing three or more (1-&gt;4)-alpha-linked D-glucose units.</text>
        <dbReference type="EC" id="3.2.1.1"/>
    </reaction>
</comment>
<organism evidence="10 11">
    <name type="scientific">Spirochaeta africana (strain ATCC 700263 / DSM 8902 / Z-7692)</name>
    <dbReference type="NCBI Taxonomy" id="889378"/>
    <lineage>
        <taxon>Bacteria</taxon>
        <taxon>Pseudomonadati</taxon>
        <taxon>Spirochaetota</taxon>
        <taxon>Spirochaetia</taxon>
        <taxon>Spirochaetales</taxon>
        <taxon>Spirochaetaceae</taxon>
        <taxon>Spirochaeta</taxon>
    </lineage>
</organism>
<evidence type="ECO:0000256" key="6">
    <source>
        <dbReference type="RuleBase" id="RU361134"/>
    </source>
</evidence>
<evidence type="ECO:0000256" key="4">
    <source>
        <dbReference type="ARBA" id="ARBA00023295"/>
    </source>
</evidence>
<evidence type="ECO:0000256" key="7">
    <source>
        <dbReference type="SAM" id="MobiDB-lite"/>
    </source>
</evidence>
<dbReference type="PROSITE" id="PS51257">
    <property type="entry name" value="PROKAR_LIPOPROTEIN"/>
    <property type="match status" value="1"/>
</dbReference>
<dbReference type="InterPro" id="IPR006046">
    <property type="entry name" value="Alpha_amylase"/>
</dbReference>
<dbReference type="GO" id="GO:0030246">
    <property type="term" value="F:carbohydrate binding"/>
    <property type="evidence" value="ECO:0007669"/>
    <property type="project" value="InterPro"/>
</dbReference>